<evidence type="ECO:0000313" key="2">
    <source>
        <dbReference type="EMBL" id="CAF1120231.1"/>
    </source>
</evidence>
<protein>
    <submittedName>
        <fullName evidence="2">Uncharacterized protein</fullName>
    </submittedName>
</protein>
<dbReference type="AlphaFoldDB" id="A0A814QHQ0"/>
<dbReference type="EMBL" id="CAJNOE010000286">
    <property type="protein sequence ID" value="CAF1120231.1"/>
    <property type="molecule type" value="Genomic_DNA"/>
</dbReference>
<evidence type="ECO:0000256" key="1">
    <source>
        <dbReference type="SAM" id="SignalP"/>
    </source>
</evidence>
<evidence type="ECO:0000313" key="3">
    <source>
        <dbReference type="EMBL" id="CAF4226877.1"/>
    </source>
</evidence>
<keyword evidence="1" id="KW-0732">Signal</keyword>
<evidence type="ECO:0000313" key="4">
    <source>
        <dbReference type="Proteomes" id="UP000663860"/>
    </source>
</evidence>
<gene>
    <name evidence="2" type="ORF">IZO911_LOCUS24100</name>
    <name evidence="3" type="ORF">KXQ929_LOCUS41514</name>
</gene>
<dbReference type="EMBL" id="CAJOBB010009376">
    <property type="protein sequence ID" value="CAF4226877.1"/>
    <property type="molecule type" value="Genomic_DNA"/>
</dbReference>
<feature type="signal peptide" evidence="1">
    <location>
        <begin position="1"/>
        <end position="28"/>
    </location>
</feature>
<feature type="chain" id="PRO_5035685032" evidence="1">
    <location>
        <begin position="29"/>
        <end position="115"/>
    </location>
</feature>
<accession>A0A814QHQ0</accession>
<name>A0A814QHQ0_9BILA</name>
<dbReference type="Proteomes" id="UP000663860">
    <property type="component" value="Unassembled WGS sequence"/>
</dbReference>
<organism evidence="2 4">
    <name type="scientific">Adineta steineri</name>
    <dbReference type="NCBI Taxonomy" id="433720"/>
    <lineage>
        <taxon>Eukaryota</taxon>
        <taxon>Metazoa</taxon>
        <taxon>Spiralia</taxon>
        <taxon>Gnathifera</taxon>
        <taxon>Rotifera</taxon>
        <taxon>Eurotatoria</taxon>
        <taxon>Bdelloidea</taxon>
        <taxon>Adinetida</taxon>
        <taxon>Adinetidae</taxon>
        <taxon>Adineta</taxon>
    </lineage>
</organism>
<sequence length="115" mass="13524">MHSKEISRFPSIILCFAIILILIQNCLSQPLSTGIQKIDDSGDNSMLNRILFNSELNNIDDESDESAPSFFVLHSTYNRLYNKKENSEPVRRANFWKRANFWRKRANFWRRELAA</sequence>
<dbReference type="Proteomes" id="UP000663868">
    <property type="component" value="Unassembled WGS sequence"/>
</dbReference>
<reference evidence="2" key="1">
    <citation type="submission" date="2021-02" db="EMBL/GenBank/DDBJ databases">
        <authorList>
            <person name="Nowell W R."/>
        </authorList>
    </citation>
    <scope>NUCLEOTIDE SEQUENCE</scope>
</reference>
<proteinExistence type="predicted"/>
<comment type="caution">
    <text evidence="2">The sequence shown here is derived from an EMBL/GenBank/DDBJ whole genome shotgun (WGS) entry which is preliminary data.</text>
</comment>